<name>A0A225ARI8_TALAT</name>
<dbReference type="RefSeq" id="XP_020120009.1">
    <property type="nucleotide sequence ID" value="XM_020267185.1"/>
</dbReference>
<proteinExistence type="inferred from homology"/>
<reference evidence="8 9" key="1">
    <citation type="submission" date="2015-06" db="EMBL/GenBank/DDBJ databases">
        <title>Talaromyces atroroseus IBT 11181 draft genome.</title>
        <authorList>
            <person name="Rasmussen K.B."/>
            <person name="Rasmussen S."/>
            <person name="Petersen B."/>
            <person name="Sicheritz-Ponten T."/>
            <person name="Mortensen U.H."/>
            <person name="Thrane U."/>
        </authorList>
    </citation>
    <scope>NUCLEOTIDE SEQUENCE [LARGE SCALE GENOMIC DNA]</scope>
    <source>
        <strain evidence="8 9">IBT 11181</strain>
    </source>
</reference>
<gene>
    <name evidence="8" type="ORF">UA08_04868</name>
</gene>
<comment type="subcellular location">
    <subcellularLocation>
        <location evidence="1">Nucleus</location>
    </subcellularLocation>
</comment>
<dbReference type="GO" id="GO:0005634">
    <property type="term" value="C:nucleus"/>
    <property type="evidence" value="ECO:0007669"/>
    <property type="project" value="UniProtKB-SubCell"/>
</dbReference>
<dbReference type="GO" id="GO:0031515">
    <property type="term" value="C:tRNA (m1A) methyltransferase complex"/>
    <property type="evidence" value="ECO:0007669"/>
    <property type="project" value="InterPro"/>
</dbReference>
<evidence type="ECO:0000313" key="9">
    <source>
        <dbReference type="Proteomes" id="UP000214365"/>
    </source>
</evidence>
<keyword evidence="9" id="KW-1185">Reference proteome</keyword>
<dbReference type="STRING" id="1441469.A0A225ARI8"/>
<organism evidence="8 9">
    <name type="scientific">Talaromyces atroroseus</name>
    <dbReference type="NCBI Taxonomy" id="1441469"/>
    <lineage>
        <taxon>Eukaryota</taxon>
        <taxon>Fungi</taxon>
        <taxon>Dikarya</taxon>
        <taxon>Ascomycota</taxon>
        <taxon>Pezizomycotina</taxon>
        <taxon>Eurotiomycetes</taxon>
        <taxon>Eurotiomycetidae</taxon>
        <taxon>Eurotiales</taxon>
        <taxon>Trichocomaceae</taxon>
        <taxon>Talaromyces</taxon>
        <taxon>Talaromyces sect. Trachyspermi</taxon>
    </lineage>
</organism>
<dbReference type="GO" id="GO:0030488">
    <property type="term" value="P:tRNA methylation"/>
    <property type="evidence" value="ECO:0007669"/>
    <property type="project" value="InterPro"/>
</dbReference>
<dbReference type="AlphaFoldDB" id="A0A225ARI8"/>
<sequence>MDSVVLPKQQIALRLPSGMYKLVAITPNTSVSLGKFGSFQANQIIGRPFHVTYEILNEPSEDGHSLRIVPAAELHAEALITEGSGEADGMLEETDAANGEQQPMRTNRDIVDDGSAQTLTLDEIEELKKNSTGAGEDIIAKLLESHSAIDKKTVFSLAKYKLRKEKKYLKRFTVLPMDVNLLTDYMLERKELNRTMELRHEIIGLIGCWGNVHNSGNSRLENLKPSGRYLVADDTGGLVVAAMAERMGILYPSQSSDAEENGDNSEQDHITSGNTNGTEDNGERQAGSKVSQRIKIQGMAAVENTITVIHPYSQANLVLLKQFGFDIDEPDSSHPLYDHLKTVSWLQLVEPGADNMYSEEPETLSEEKLKTLKPRQRGTYHRKHARWLRVKRVVDEVRTGGYDGLIVASHMDPDSILKHAVPLLTGGASVVVYSPTVEQLTKLMDQYSSNRRAAYINRKTALEKERQNINTEDMDVDLPSIESELSSEFPLDPTLILAPMLQTSRVREWQALPGRTHPLMTGRGNAEGYIFHGTRVIPPSGRIQARGISNRKKRKLDTGTPEDVPTPAAA</sequence>
<dbReference type="EMBL" id="LFMY01000006">
    <property type="protein sequence ID" value="OKL59888.1"/>
    <property type="molecule type" value="Genomic_DNA"/>
</dbReference>
<evidence type="ECO:0000256" key="4">
    <source>
        <dbReference type="ARBA" id="ARBA00022694"/>
    </source>
</evidence>
<dbReference type="OrthoDB" id="10254665at2759"/>
<evidence type="ECO:0000256" key="6">
    <source>
        <dbReference type="ARBA" id="ARBA00032319"/>
    </source>
</evidence>
<dbReference type="Proteomes" id="UP000214365">
    <property type="component" value="Unassembled WGS sequence"/>
</dbReference>
<keyword evidence="8" id="KW-0808">Transferase</keyword>
<feature type="compositionally biased region" description="Polar residues" evidence="7">
    <location>
        <begin position="270"/>
        <end position="279"/>
    </location>
</feature>
<protein>
    <recommendedName>
        <fullName evidence="3">tRNA (adenine(58)-N(1))-methyltransferase non-catalytic subunit TRM6</fullName>
    </recommendedName>
    <alternativeName>
        <fullName evidence="6">tRNA(m1A58)-methyltransferase subunit TRM6</fullName>
    </alternativeName>
</protein>
<keyword evidence="5" id="KW-0539">Nucleus</keyword>
<evidence type="ECO:0000256" key="7">
    <source>
        <dbReference type="SAM" id="MobiDB-lite"/>
    </source>
</evidence>
<evidence type="ECO:0000256" key="3">
    <source>
        <dbReference type="ARBA" id="ARBA00021704"/>
    </source>
</evidence>
<feature type="region of interest" description="Disordered" evidence="7">
    <location>
        <begin position="540"/>
        <end position="570"/>
    </location>
</feature>
<dbReference type="InterPro" id="IPR017423">
    <property type="entry name" value="TRM6"/>
</dbReference>
<comment type="similarity">
    <text evidence="2">Belongs to the TRM6/GCD10 family.</text>
</comment>
<keyword evidence="4" id="KW-0819">tRNA processing</keyword>
<evidence type="ECO:0000313" key="8">
    <source>
        <dbReference type="EMBL" id="OKL59888.1"/>
    </source>
</evidence>
<feature type="region of interest" description="Disordered" evidence="7">
    <location>
        <begin position="254"/>
        <end position="291"/>
    </location>
</feature>
<dbReference type="GeneID" id="31004623"/>
<accession>A0A225ARI8</accession>
<evidence type="ECO:0000256" key="1">
    <source>
        <dbReference type="ARBA" id="ARBA00004123"/>
    </source>
</evidence>
<evidence type="ECO:0000256" key="5">
    <source>
        <dbReference type="ARBA" id="ARBA00023242"/>
    </source>
</evidence>
<comment type="caution">
    <text evidence="8">The sequence shown here is derived from an EMBL/GenBank/DDBJ whole genome shotgun (WGS) entry which is preliminary data.</text>
</comment>
<dbReference type="GO" id="GO:0008168">
    <property type="term" value="F:methyltransferase activity"/>
    <property type="evidence" value="ECO:0007669"/>
    <property type="project" value="UniProtKB-KW"/>
</dbReference>
<dbReference type="PANTHER" id="PTHR12945">
    <property type="entry name" value="TRANSLATION INITIATION FACTOR EIF3-RELATED"/>
    <property type="match status" value="1"/>
</dbReference>
<dbReference type="Pfam" id="PF04189">
    <property type="entry name" value="Gcd10p"/>
    <property type="match status" value="1"/>
</dbReference>
<keyword evidence="8" id="KW-0489">Methyltransferase</keyword>
<evidence type="ECO:0000256" key="2">
    <source>
        <dbReference type="ARBA" id="ARBA00008320"/>
    </source>
</evidence>
<dbReference type="PANTHER" id="PTHR12945:SF0">
    <property type="entry name" value="TRNA (ADENINE(58)-N(1))-METHYLTRANSFERASE NON-CATALYTIC SUBUNIT TRM6"/>
    <property type="match status" value="1"/>
</dbReference>